<evidence type="ECO:0000256" key="1">
    <source>
        <dbReference type="SAM" id="MobiDB-lite"/>
    </source>
</evidence>
<reference evidence="2 3" key="1">
    <citation type="submission" date="2023-04" db="EMBL/GenBank/DDBJ databases">
        <title>Streptomyces chengmaiensis sp. nov. isolated from the stem of mangrove plant in Hainan.</title>
        <authorList>
            <person name="Huang X."/>
            <person name="Zhou S."/>
            <person name="Chu X."/>
            <person name="Xie Y."/>
            <person name="Lin Y."/>
        </authorList>
    </citation>
    <scope>NUCLEOTIDE SEQUENCE [LARGE SCALE GENOMIC DNA]</scope>
    <source>
        <strain evidence="2 3">HNM0663</strain>
    </source>
</reference>
<keyword evidence="3" id="KW-1185">Reference proteome</keyword>
<gene>
    <name evidence="2" type="ORF">QCN29_06035</name>
</gene>
<dbReference type="PANTHER" id="PTHR36302">
    <property type="entry name" value="BLR7088 PROTEIN"/>
    <property type="match status" value="1"/>
</dbReference>
<feature type="region of interest" description="Disordered" evidence="1">
    <location>
        <begin position="1"/>
        <end position="127"/>
    </location>
</feature>
<dbReference type="Proteomes" id="UP001223144">
    <property type="component" value="Unassembled WGS sequence"/>
</dbReference>
<dbReference type="InterPro" id="IPR058248">
    <property type="entry name" value="Lxx211020-like"/>
</dbReference>
<dbReference type="Gene3D" id="2.60.40.1890">
    <property type="entry name" value="PCu(A)C copper chaperone"/>
    <property type="match status" value="1"/>
</dbReference>
<dbReference type="InterPro" id="IPR007410">
    <property type="entry name" value="LpqE-like"/>
</dbReference>
<dbReference type="Pfam" id="PF04314">
    <property type="entry name" value="PCuAC"/>
    <property type="match status" value="1"/>
</dbReference>
<sequence>MTTASADGVGAPKSRALPPGSGPATAADADHPRSTGSSRGAGKGGPSERDSAPDPPNEESGARGGASLPSAAGPDADPAAGPGRGARVRSAAPGDSDAGRPTDPAAATGGVGPGDPDGGRPRPAGGSRRVAALAGAVGVPVGTCAVTLGLLTAYTSTGAAGQPPAEISVVRARVVQPIDSRDTIAYIDLRNTGGTDATLVSVEAPLTGTANLLSRDVIANDQGLMKAVPALRIPADEEKKARPSIADVMIEDPPSLTLGETVEFLLRFRDGSTVSARAVVVLPGS</sequence>
<dbReference type="RefSeq" id="WP_279926643.1">
    <property type="nucleotide sequence ID" value="NZ_JARWBG010000004.1"/>
</dbReference>
<organism evidence="2 3">
    <name type="scientific">Streptomyces chengmaiensis</name>
    <dbReference type="NCBI Taxonomy" id="3040919"/>
    <lineage>
        <taxon>Bacteria</taxon>
        <taxon>Bacillati</taxon>
        <taxon>Actinomycetota</taxon>
        <taxon>Actinomycetes</taxon>
        <taxon>Kitasatosporales</taxon>
        <taxon>Streptomycetaceae</taxon>
        <taxon>Streptomyces</taxon>
    </lineage>
</organism>
<dbReference type="EMBL" id="JARWBG010000004">
    <property type="protein sequence ID" value="MDH2388351.1"/>
    <property type="molecule type" value="Genomic_DNA"/>
</dbReference>
<comment type="caution">
    <text evidence="2">The sequence shown here is derived from an EMBL/GenBank/DDBJ whole genome shotgun (WGS) entry which is preliminary data.</text>
</comment>
<dbReference type="PANTHER" id="PTHR36302:SF1">
    <property type="entry name" value="COPPER CHAPERONE PCU(A)C"/>
    <property type="match status" value="1"/>
</dbReference>
<dbReference type="SUPFAM" id="SSF110087">
    <property type="entry name" value="DR1885-like metal-binding protein"/>
    <property type="match status" value="1"/>
</dbReference>
<name>A0ABT6HJ31_9ACTN</name>
<dbReference type="InterPro" id="IPR036182">
    <property type="entry name" value="PCuAC_sf"/>
</dbReference>
<evidence type="ECO:0000313" key="3">
    <source>
        <dbReference type="Proteomes" id="UP001223144"/>
    </source>
</evidence>
<evidence type="ECO:0000313" key="2">
    <source>
        <dbReference type="EMBL" id="MDH2388351.1"/>
    </source>
</evidence>
<feature type="compositionally biased region" description="Low complexity" evidence="1">
    <location>
        <begin position="65"/>
        <end position="81"/>
    </location>
</feature>
<accession>A0ABT6HJ31</accession>
<protein>
    <submittedName>
        <fullName evidence="2">Copper chaperone PCu(A)C</fullName>
    </submittedName>
</protein>
<proteinExistence type="predicted"/>